<evidence type="ECO:0000259" key="5">
    <source>
        <dbReference type="PROSITE" id="PS50110"/>
    </source>
</evidence>
<sequence length="141" mass="15513">MLFLERVHDVDIAVDGHEAYQKVKACMEDGKSFDIIFMDIQMPEVDGLESTRRIRRMGYTAPIVALSAFTEEGFARECSEAGVDRFMSKPITRKAVREVLRCFGAASSPTAATTANGEDKDAPVGQRHDIPNGLHGTAEVH</sequence>
<dbReference type="PANTHER" id="PTHR45339">
    <property type="entry name" value="HYBRID SIGNAL TRANSDUCTION HISTIDINE KINASE J"/>
    <property type="match status" value="1"/>
</dbReference>
<dbReference type="Proteomes" id="UP001586593">
    <property type="component" value="Unassembled WGS sequence"/>
</dbReference>
<keyword evidence="7" id="KW-1185">Reference proteome</keyword>
<dbReference type="PANTHER" id="PTHR45339:SF1">
    <property type="entry name" value="HYBRID SIGNAL TRANSDUCTION HISTIDINE KINASE J"/>
    <property type="match status" value="1"/>
</dbReference>
<dbReference type="InterPro" id="IPR011006">
    <property type="entry name" value="CheY-like_superfamily"/>
</dbReference>
<dbReference type="Pfam" id="PF00072">
    <property type="entry name" value="Response_reg"/>
    <property type="match status" value="1"/>
</dbReference>
<dbReference type="PROSITE" id="PS50110">
    <property type="entry name" value="RESPONSE_REGULATORY"/>
    <property type="match status" value="1"/>
</dbReference>
<dbReference type="InterPro" id="IPR001789">
    <property type="entry name" value="Sig_transdc_resp-reg_receiver"/>
</dbReference>
<reference evidence="6 7" key="1">
    <citation type="journal article" date="2024" name="Commun. Biol.">
        <title>Comparative genomic analysis of thermophilic fungi reveals convergent evolutionary adaptations and gene losses.</title>
        <authorList>
            <person name="Steindorff A.S."/>
            <person name="Aguilar-Pontes M.V."/>
            <person name="Robinson A.J."/>
            <person name="Andreopoulos B."/>
            <person name="LaButti K."/>
            <person name="Kuo A."/>
            <person name="Mondo S."/>
            <person name="Riley R."/>
            <person name="Otillar R."/>
            <person name="Haridas S."/>
            <person name="Lipzen A."/>
            <person name="Grimwood J."/>
            <person name="Schmutz J."/>
            <person name="Clum A."/>
            <person name="Reid I.D."/>
            <person name="Moisan M.C."/>
            <person name="Butler G."/>
            <person name="Nguyen T.T.M."/>
            <person name="Dewar K."/>
            <person name="Conant G."/>
            <person name="Drula E."/>
            <person name="Henrissat B."/>
            <person name="Hansel C."/>
            <person name="Singer S."/>
            <person name="Hutchinson M.I."/>
            <person name="de Vries R.P."/>
            <person name="Natvig D.O."/>
            <person name="Powell A.J."/>
            <person name="Tsang A."/>
            <person name="Grigoriev I.V."/>
        </authorList>
    </citation>
    <scope>NUCLEOTIDE SEQUENCE [LARGE SCALE GENOMIC DNA]</scope>
    <source>
        <strain evidence="6 7">ATCC 24622</strain>
    </source>
</reference>
<dbReference type="SMART" id="SM00448">
    <property type="entry name" value="REC"/>
    <property type="match status" value="1"/>
</dbReference>
<feature type="modified residue" description="4-aspartylphosphate" evidence="3">
    <location>
        <position position="39"/>
    </location>
</feature>
<keyword evidence="1 3" id="KW-0597">Phosphoprotein</keyword>
<evidence type="ECO:0000256" key="3">
    <source>
        <dbReference type="PROSITE-ProRule" id="PRU00169"/>
    </source>
</evidence>
<feature type="compositionally biased region" description="Basic and acidic residues" evidence="4">
    <location>
        <begin position="117"/>
        <end position="130"/>
    </location>
</feature>
<dbReference type="SUPFAM" id="SSF52172">
    <property type="entry name" value="CheY-like"/>
    <property type="match status" value="1"/>
</dbReference>
<protein>
    <recommendedName>
        <fullName evidence="5">Response regulatory domain-containing protein</fullName>
    </recommendedName>
</protein>
<accession>A0ABR3VSW1</accession>
<dbReference type="CDD" id="cd17546">
    <property type="entry name" value="REC_hyHK_CKI1_RcsC-like"/>
    <property type="match status" value="1"/>
</dbReference>
<comment type="caution">
    <text evidence="6">The sequence shown here is derived from an EMBL/GenBank/DDBJ whole genome shotgun (WGS) entry which is preliminary data.</text>
</comment>
<evidence type="ECO:0000256" key="1">
    <source>
        <dbReference type="ARBA" id="ARBA00022553"/>
    </source>
</evidence>
<gene>
    <name evidence="6" type="ORF">VTK73DRAFT_1826</name>
</gene>
<evidence type="ECO:0000313" key="7">
    <source>
        <dbReference type="Proteomes" id="UP001586593"/>
    </source>
</evidence>
<dbReference type="EMBL" id="JAZHXJ010001474">
    <property type="protein sequence ID" value="KAL1844765.1"/>
    <property type="molecule type" value="Genomic_DNA"/>
</dbReference>
<dbReference type="Gene3D" id="3.40.50.2300">
    <property type="match status" value="1"/>
</dbReference>
<feature type="region of interest" description="Disordered" evidence="4">
    <location>
        <begin position="110"/>
        <end position="141"/>
    </location>
</feature>
<keyword evidence="2" id="KW-0902">Two-component regulatory system</keyword>
<organism evidence="6 7">
    <name type="scientific">Phialemonium thermophilum</name>
    <dbReference type="NCBI Taxonomy" id="223376"/>
    <lineage>
        <taxon>Eukaryota</taxon>
        <taxon>Fungi</taxon>
        <taxon>Dikarya</taxon>
        <taxon>Ascomycota</taxon>
        <taxon>Pezizomycotina</taxon>
        <taxon>Sordariomycetes</taxon>
        <taxon>Sordariomycetidae</taxon>
        <taxon>Cephalothecales</taxon>
        <taxon>Cephalothecaceae</taxon>
        <taxon>Phialemonium</taxon>
    </lineage>
</organism>
<evidence type="ECO:0000313" key="6">
    <source>
        <dbReference type="EMBL" id="KAL1844765.1"/>
    </source>
</evidence>
<name>A0ABR3VSW1_9PEZI</name>
<feature type="domain" description="Response regulatory" evidence="5">
    <location>
        <begin position="1"/>
        <end position="104"/>
    </location>
</feature>
<evidence type="ECO:0000256" key="2">
    <source>
        <dbReference type="ARBA" id="ARBA00023012"/>
    </source>
</evidence>
<evidence type="ECO:0000256" key="4">
    <source>
        <dbReference type="SAM" id="MobiDB-lite"/>
    </source>
</evidence>
<proteinExistence type="predicted"/>